<dbReference type="PANTHER" id="PTHR21845:SF2">
    <property type="entry name" value="MATRIX-REMODELING-ASSOCIATED PROTEIN 7"/>
    <property type="match status" value="1"/>
</dbReference>
<proteinExistence type="predicted"/>
<reference evidence="5" key="1">
    <citation type="submission" date="2017-02" db="UniProtKB">
        <authorList>
            <consortium name="WormBaseParasite"/>
        </authorList>
    </citation>
    <scope>IDENTIFICATION</scope>
</reference>
<feature type="transmembrane region" description="Helical" evidence="2">
    <location>
        <begin position="12"/>
        <end position="31"/>
    </location>
</feature>
<keyword evidence="4" id="KW-1185">Reference proteome</keyword>
<evidence type="ECO:0000313" key="5">
    <source>
        <dbReference type="WBParaSite" id="SPAL_0001317300.1"/>
    </source>
</evidence>
<feature type="region of interest" description="Disordered" evidence="1">
    <location>
        <begin position="72"/>
        <end position="109"/>
    </location>
</feature>
<name>A0A0N5C5E4_STREA</name>
<evidence type="ECO:0000259" key="3">
    <source>
        <dbReference type="Pfam" id="PF25473"/>
    </source>
</evidence>
<feature type="domain" description="Matrix-remodeling-associated protein 7 helical" evidence="3">
    <location>
        <begin position="165"/>
        <end position="226"/>
    </location>
</feature>
<sequence length="227" mass="26426">MDLFKVFQEPYFFTILFLTLIAAVAIGFLFFKFFAATPKKNPNSDTIVIRKHPDSFLKGDFNRSIKFVKRSNSNQNMEKENLEGTEEEQETFLKNDENGEASNPEEDSNDFIIDREDVKLIPPQDKPTAAEENQLSNDVFIDNIVDQTETFDIFSKMGELHGKLATAKTRLEARNFRQSLTEEERVEEETVKEKQLKEIFELLQAQEEKFGIHSKSELEEQFKFYAL</sequence>
<evidence type="ECO:0000256" key="2">
    <source>
        <dbReference type="SAM" id="Phobius"/>
    </source>
</evidence>
<organism evidence="4 5">
    <name type="scientific">Strongyloides papillosus</name>
    <name type="common">Intestinal threadworm</name>
    <dbReference type="NCBI Taxonomy" id="174720"/>
    <lineage>
        <taxon>Eukaryota</taxon>
        <taxon>Metazoa</taxon>
        <taxon>Ecdysozoa</taxon>
        <taxon>Nematoda</taxon>
        <taxon>Chromadorea</taxon>
        <taxon>Rhabditida</taxon>
        <taxon>Tylenchina</taxon>
        <taxon>Panagrolaimomorpha</taxon>
        <taxon>Strongyloidoidea</taxon>
        <taxon>Strongyloididae</taxon>
        <taxon>Strongyloides</taxon>
    </lineage>
</organism>
<keyword evidence="2" id="KW-1133">Transmembrane helix</keyword>
<keyword evidence="2" id="KW-0472">Membrane</keyword>
<dbReference type="InterPro" id="IPR026622">
    <property type="entry name" value="Mxra7"/>
</dbReference>
<dbReference type="AlphaFoldDB" id="A0A0N5C5E4"/>
<evidence type="ECO:0000256" key="1">
    <source>
        <dbReference type="SAM" id="MobiDB-lite"/>
    </source>
</evidence>
<protein>
    <submittedName>
        <fullName evidence="5">Matrix-remodeling-associated protein 7</fullName>
    </submittedName>
</protein>
<dbReference type="PANTHER" id="PTHR21845">
    <property type="entry name" value="TRANSMEMBRANE ANCHOR PROTEIN 1"/>
    <property type="match status" value="1"/>
</dbReference>
<dbReference type="InterPro" id="IPR057534">
    <property type="entry name" value="MXRA7_helical"/>
</dbReference>
<dbReference type="WBParaSite" id="SPAL_0001317300.1">
    <property type="protein sequence ID" value="SPAL_0001317300.1"/>
    <property type="gene ID" value="SPAL_0001317300"/>
</dbReference>
<dbReference type="Proteomes" id="UP000046392">
    <property type="component" value="Unplaced"/>
</dbReference>
<evidence type="ECO:0000313" key="4">
    <source>
        <dbReference type="Proteomes" id="UP000046392"/>
    </source>
</evidence>
<keyword evidence="2" id="KW-0812">Transmembrane</keyword>
<accession>A0A0N5C5E4</accession>
<dbReference type="Pfam" id="PF25473">
    <property type="entry name" value="MXRA7_helical"/>
    <property type="match status" value="1"/>
</dbReference>